<keyword evidence="2" id="KW-0472">Membrane</keyword>
<gene>
    <name evidence="4" type="ORF">ACFQS1_20045</name>
</gene>
<evidence type="ECO:0000256" key="2">
    <source>
        <dbReference type="SAM" id="Phobius"/>
    </source>
</evidence>
<dbReference type="Gene3D" id="2.60.40.290">
    <property type="match status" value="1"/>
</dbReference>
<evidence type="ECO:0000256" key="1">
    <source>
        <dbReference type="SAM" id="MobiDB-lite"/>
    </source>
</evidence>
<keyword evidence="5" id="KW-1185">Reference proteome</keyword>
<dbReference type="InterPro" id="IPR012291">
    <property type="entry name" value="CBM2_carb-bd_dom_sf"/>
</dbReference>
<keyword evidence="2" id="KW-0812">Transmembrane</keyword>
<reference evidence="5" key="1">
    <citation type="journal article" date="2019" name="Int. J. Syst. Evol. Microbiol.">
        <title>The Global Catalogue of Microorganisms (GCM) 10K type strain sequencing project: providing services to taxonomists for standard genome sequencing and annotation.</title>
        <authorList>
            <consortium name="The Broad Institute Genomics Platform"/>
            <consortium name="The Broad Institute Genome Sequencing Center for Infectious Disease"/>
            <person name="Wu L."/>
            <person name="Ma J."/>
        </authorList>
    </citation>
    <scope>NUCLEOTIDE SEQUENCE [LARGE SCALE GENOMIC DNA]</scope>
    <source>
        <strain evidence="5">XZYJT-10</strain>
    </source>
</reference>
<evidence type="ECO:0000259" key="3">
    <source>
        <dbReference type="Pfam" id="PF00553"/>
    </source>
</evidence>
<protein>
    <submittedName>
        <fullName evidence="4">Cellulose binding domain-containing protein</fullName>
    </submittedName>
</protein>
<comment type="caution">
    <text evidence="4">The sequence shown here is derived from an EMBL/GenBank/DDBJ whole genome shotgun (WGS) entry which is preliminary data.</text>
</comment>
<dbReference type="InterPro" id="IPR001919">
    <property type="entry name" value="CBD2"/>
</dbReference>
<evidence type="ECO:0000313" key="5">
    <source>
        <dbReference type="Proteomes" id="UP001596548"/>
    </source>
</evidence>
<dbReference type="Pfam" id="PF00553">
    <property type="entry name" value="CBM_2"/>
    <property type="match status" value="1"/>
</dbReference>
<dbReference type="EMBL" id="JBHTBJ010000014">
    <property type="protein sequence ID" value="MFC7276292.1"/>
    <property type="molecule type" value="Genomic_DNA"/>
</dbReference>
<proteinExistence type="predicted"/>
<name>A0ABW2HT71_9ACTN</name>
<feature type="domain" description="CBM2" evidence="3">
    <location>
        <begin position="117"/>
        <end position="214"/>
    </location>
</feature>
<dbReference type="Proteomes" id="UP001596548">
    <property type="component" value="Unassembled WGS sequence"/>
</dbReference>
<accession>A0ABW2HT71</accession>
<dbReference type="SUPFAM" id="SSF49384">
    <property type="entry name" value="Carbohydrate-binding domain"/>
    <property type="match status" value="1"/>
</dbReference>
<evidence type="ECO:0000313" key="4">
    <source>
        <dbReference type="EMBL" id="MFC7276292.1"/>
    </source>
</evidence>
<keyword evidence="2" id="KW-1133">Transmembrane helix</keyword>
<dbReference type="InterPro" id="IPR008965">
    <property type="entry name" value="CBM2/CBM3_carb-bd_dom_sf"/>
</dbReference>
<feature type="transmembrane region" description="Helical" evidence="2">
    <location>
        <begin position="12"/>
        <end position="32"/>
    </location>
</feature>
<organism evidence="4 5">
    <name type="scientific">Paractinoplanes rhizophilus</name>
    <dbReference type="NCBI Taxonomy" id="1416877"/>
    <lineage>
        <taxon>Bacteria</taxon>
        <taxon>Bacillati</taxon>
        <taxon>Actinomycetota</taxon>
        <taxon>Actinomycetes</taxon>
        <taxon>Micromonosporales</taxon>
        <taxon>Micromonosporaceae</taxon>
        <taxon>Paractinoplanes</taxon>
    </lineage>
</organism>
<sequence>MHEKSGNTRLLPWVPTIVGVLALIGFTAVTIGRLAPGHSAPRTLPPPEPAFTLPGTISGPPAPVSLVPASSATSPAGPAVPAEAAEVTRATTRATASAPAVIRPPARPTAAPASVTGEYRILDSFDDSFIGQVLVINRTSRPQDWVVTLTYPGNLRTSWLESLPQPTLVRRGQTYTWTSSVPLAAGANGQLRFHFDRAGGPDTPSSCAVNGSNCA</sequence>
<dbReference type="RefSeq" id="WP_378970440.1">
    <property type="nucleotide sequence ID" value="NZ_JBHTBJ010000014.1"/>
</dbReference>
<feature type="region of interest" description="Disordered" evidence="1">
    <location>
        <begin position="68"/>
        <end position="112"/>
    </location>
</feature>